<gene>
    <name evidence="4" type="ordered locus">Swoo_0081</name>
</gene>
<keyword evidence="2" id="KW-1133">Transmembrane helix</keyword>
<evidence type="ECO:0000313" key="4">
    <source>
        <dbReference type="EMBL" id="ACA84382.1"/>
    </source>
</evidence>
<dbReference type="HOGENOM" id="CLU_024787_2_1_6"/>
<dbReference type="EMBL" id="CP000961">
    <property type="protein sequence ID" value="ACA84382.1"/>
    <property type="molecule type" value="Genomic_DNA"/>
</dbReference>
<reference evidence="4 5" key="1">
    <citation type="submission" date="2008-02" db="EMBL/GenBank/DDBJ databases">
        <title>Complete sequence of Shewanella woodyi ATCC 51908.</title>
        <authorList>
            <consortium name="US DOE Joint Genome Institute"/>
            <person name="Copeland A."/>
            <person name="Lucas S."/>
            <person name="Lapidus A."/>
            <person name="Glavina del Rio T."/>
            <person name="Dalin E."/>
            <person name="Tice H."/>
            <person name="Bruce D."/>
            <person name="Goodwin L."/>
            <person name="Pitluck S."/>
            <person name="Sims D."/>
            <person name="Brettin T."/>
            <person name="Detter J.C."/>
            <person name="Han C."/>
            <person name="Kuske C.R."/>
            <person name="Schmutz J."/>
            <person name="Larimer F."/>
            <person name="Land M."/>
            <person name="Hauser L."/>
            <person name="Kyrpides N."/>
            <person name="Lykidis A."/>
            <person name="Zhao J.-S."/>
            <person name="Richardson P."/>
        </authorList>
    </citation>
    <scope>NUCLEOTIDE SEQUENCE [LARGE SCALE GENOMIC DNA]</scope>
    <source>
        <strain evidence="5">ATCC 51908 / MS32</strain>
    </source>
</reference>
<proteinExistence type="predicted"/>
<keyword evidence="2" id="KW-0812">Transmembrane</keyword>
<evidence type="ECO:0000259" key="3">
    <source>
        <dbReference type="SMART" id="SM00974"/>
    </source>
</evidence>
<dbReference type="RefSeq" id="WP_012322731.1">
    <property type="nucleotide sequence ID" value="NC_010506.1"/>
</dbReference>
<organism evidence="4 5">
    <name type="scientific">Shewanella woodyi (strain ATCC 51908 / MS32)</name>
    <dbReference type="NCBI Taxonomy" id="392500"/>
    <lineage>
        <taxon>Bacteria</taxon>
        <taxon>Pseudomonadati</taxon>
        <taxon>Pseudomonadota</taxon>
        <taxon>Gammaproteobacteria</taxon>
        <taxon>Alteromonadales</taxon>
        <taxon>Shewanellaceae</taxon>
        <taxon>Shewanella</taxon>
    </lineage>
</organism>
<evidence type="ECO:0000256" key="2">
    <source>
        <dbReference type="SAM" id="Phobius"/>
    </source>
</evidence>
<dbReference type="Pfam" id="PF13455">
    <property type="entry name" value="MUG113"/>
    <property type="match status" value="1"/>
</dbReference>
<feature type="transmembrane region" description="Helical" evidence="2">
    <location>
        <begin position="6"/>
        <end position="27"/>
    </location>
</feature>
<dbReference type="AlphaFoldDB" id="B1KL41"/>
<keyword evidence="5" id="KW-1185">Reference proteome</keyword>
<dbReference type="KEGG" id="swd:Swoo_0081"/>
<evidence type="ECO:0000256" key="1">
    <source>
        <dbReference type="SAM" id="MobiDB-lite"/>
    </source>
</evidence>
<evidence type="ECO:0000313" key="5">
    <source>
        <dbReference type="Proteomes" id="UP000002168"/>
    </source>
</evidence>
<feature type="region of interest" description="Disordered" evidence="1">
    <location>
        <begin position="266"/>
        <end position="289"/>
    </location>
</feature>
<dbReference type="InterPro" id="IPR018306">
    <property type="entry name" value="Phage_T5_Orf172_DNA-bd"/>
</dbReference>
<accession>B1KL41</accession>
<protein>
    <recommendedName>
        <fullName evidence="3">Bacteriophage T5 Orf172 DNA-binding domain-containing protein</fullName>
    </recommendedName>
</protein>
<dbReference type="Proteomes" id="UP000002168">
    <property type="component" value="Chromosome"/>
</dbReference>
<feature type="domain" description="Bacteriophage T5 Orf172 DNA-binding" evidence="3">
    <location>
        <begin position="355"/>
        <end position="438"/>
    </location>
</feature>
<dbReference type="SMART" id="SM00974">
    <property type="entry name" value="T5orf172"/>
    <property type="match status" value="1"/>
</dbReference>
<sequence length="463" mass="52618">MVAIDMNILIAGVVLCFIGISALFFTLKKRKSILLTATKEAETLLSQSQAKASNIVNSAEKTKKNLLDEAENRKRFLLEEAEQGVIPFHERVERLKLADKEITSRLKQSRSIIDDITDKSCSHAADIELLTEEDLLSSQSYQDDRKDVKARLKKLAVNAIDGVRGSGSNVNIGKFVSISAKADMAGALLLTTVEMLCTKTNANNGHQALEKLSESIIATEALIKCIDSRATINQEFKALLIKRLEIEIHFKKAKQLAKEEQRELREQEKEERNARQEAERIQKEAEKEERIKSDAIAELEKKMAEKSDAEKAIYQEELNRLKLELEEAHQKFERAKSRAQETKQGHVYVISNIGSFGEDILKIGMTRRMDPMDRVKELSDASVPFTFDVHALIESDDAPNLESTLHKVFDDKRVNKVNRRKEYFNVNLSEIEQELQRLDINALINKVASADEYYQSIRLEKCL</sequence>
<dbReference type="STRING" id="392500.Swoo_0081"/>
<name>B1KL41_SHEWM</name>
<keyword evidence="2" id="KW-0472">Membrane</keyword>
<dbReference type="eggNOG" id="COG1196">
    <property type="taxonomic scope" value="Bacteria"/>
</dbReference>